<evidence type="ECO:0000256" key="1">
    <source>
        <dbReference type="SAM" id="SignalP"/>
    </source>
</evidence>
<evidence type="ECO:0008006" key="4">
    <source>
        <dbReference type="Google" id="ProtNLM"/>
    </source>
</evidence>
<evidence type="ECO:0000313" key="2">
    <source>
        <dbReference type="EMBL" id="WNO54546.1"/>
    </source>
</evidence>
<evidence type="ECO:0000313" key="3">
    <source>
        <dbReference type="Proteomes" id="UP001302249"/>
    </source>
</evidence>
<proteinExistence type="predicted"/>
<dbReference type="Proteomes" id="UP001302249">
    <property type="component" value="Chromosome"/>
</dbReference>
<reference evidence="2 3" key="1">
    <citation type="submission" date="2023-09" db="EMBL/GenBank/DDBJ databases">
        <authorList>
            <person name="Rey-Velasco X."/>
        </authorList>
    </citation>
    <scope>NUCLEOTIDE SEQUENCE [LARGE SCALE GENOMIC DNA]</scope>
    <source>
        <strain evidence="2 3">W311</strain>
    </source>
</reference>
<name>A0ABZ0BAV4_9SPHN</name>
<sequence length="250" mass="26330">MIATPRHTRRRTAAFLLLPLALAACSGNDDDQDLGALDNQLIGQGNGVDPAITGALRDQIMVDPDLVGQSNGGAIRPPSQPYSAGVPKTGTARRAAADGKLMRAPAPVKAKACSECEAGRESLTIGALAANQPAAKGCAADLDYSAKWAQRLPDGLALYPRAHVIEAAGSTGGRCHLRVVSFWADQPMQHMLDWYYTQARRAGYDAEHQVDGNEHILGGTRTSDGGAYVLFMTPRKGGGTDIDLVANRGV</sequence>
<dbReference type="EMBL" id="CP135076">
    <property type="protein sequence ID" value="WNO54546.1"/>
    <property type="molecule type" value="Genomic_DNA"/>
</dbReference>
<feature type="signal peptide" evidence="1">
    <location>
        <begin position="1"/>
        <end position="26"/>
    </location>
</feature>
<gene>
    <name evidence="2" type="ORF">RPR59_04635</name>
</gene>
<organism evidence="2 3">
    <name type="scientific">Stakelama saccharophila</name>
    <dbReference type="NCBI Taxonomy" id="3075605"/>
    <lineage>
        <taxon>Bacteria</taxon>
        <taxon>Pseudomonadati</taxon>
        <taxon>Pseudomonadota</taxon>
        <taxon>Alphaproteobacteria</taxon>
        <taxon>Sphingomonadales</taxon>
        <taxon>Sphingomonadaceae</taxon>
        <taxon>Stakelama</taxon>
    </lineage>
</organism>
<keyword evidence="1" id="KW-0732">Signal</keyword>
<feature type="chain" id="PRO_5046055852" description="Lipoprotein" evidence="1">
    <location>
        <begin position="27"/>
        <end position="250"/>
    </location>
</feature>
<dbReference type="RefSeq" id="WP_313917157.1">
    <property type="nucleotide sequence ID" value="NZ_CP135076.1"/>
</dbReference>
<accession>A0ABZ0BAV4</accession>
<protein>
    <recommendedName>
        <fullName evidence="4">Lipoprotein</fullName>
    </recommendedName>
</protein>
<dbReference type="PROSITE" id="PS51257">
    <property type="entry name" value="PROKAR_LIPOPROTEIN"/>
    <property type="match status" value="1"/>
</dbReference>
<keyword evidence="3" id="KW-1185">Reference proteome</keyword>